<accession>A0AAJ0CPQ9</accession>
<evidence type="ECO:0000313" key="3">
    <source>
        <dbReference type="Proteomes" id="UP001251528"/>
    </source>
</evidence>
<evidence type="ECO:0000313" key="2">
    <source>
        <dbReference type="EMBL" id="KAK2599962.1"/>
    </source>
</evidence>
<evidence type="ECO:0000256" key="1">
    <source>
        <dbReference type="SAM" id="MobiDB-lite"/>
    </source>
</evidence>
<organism evidence="2 3">
    <name type="scientific">Conoideocrella luteorostrata</name>
    <dbReference type="NCBI Taxonomy" id="1105319"/>
    <lineage>
        <taxon>Eukaryota</taxon>
        <taxon>Fungi</taxon>
        <taxon>Dikarya</taxon>
        <taxon>Ascomycota</taxon>
        <taxon>Pezizomycotina</taxon>
        <taxon>Sordariomycetes</taxon>
        <taxon>Hypocreomycetidae</taxon>
        <taxon>Hypocreales</taxon>
        <taxon>Clavicipitaceae</taxon>
        <taxon>Conoideocrella</taxon>
    </lineage>
</organism>
<protein>
    <submittedName>
        <fullName evidence="2">Intercellular trafficking and secretion</fullName>
    </submittedName>
</protein>
<gene>
    <name evidence="2" type="primary">SNX4_1</name>
    <name evidence="2" type="ORF">QQS21_005346</name>
</gene>
<proteinExistence type="predicted"/>
<comment type="caution">
    <text evidence="2">The sequence shown here is derived from an EMBL/GenBank/DDBJ whole genome shotgun (WGS) entry which is preliminary data.</text>
</comment>
<reference evidence="2" key="1">
    <citation type="submission" date="2023-06" db="EMBL/GenBank/DDBJ databases">
        <title>Conoideocrella luteorostrata (Hypocreales: Clavicipitaceae), a potential biocontrol fungus for elongate hemlock scale in United States Christmas tree production areas.</title>
        <authorList>
            <person name="Barrett H."/>
            <person name="Lovett B."/>
            <person name="Macias A.M."/>
            <person name="Stajich J.E."/>
            <person name="Kasson M.T."/>
        </authorList>
    </citation>
    <scope>NUCLEOTIDE SEQUENCE</scope>
    <source>
        <strain evidence="2">ARSEF 14590</strain>
    </source>
</reference>
<name>A0AAJ0CPQ9_9HYPO</name>
<feature type="compositionally biased region" description="Basic and acidic residues" evidence="1">
    <location>
        <begin position="1"/>
        <end position="11"/>
    </location>
</feature>
<feature type="region of interest" description="Disordered" evidence="1">
    <location>
        <begin position="1"/>
        <end position="80"/>
    </location>
</feature>
<dbReference type="Proteomes" id="UP001251528">
    <property type="component" value="Unassembled WGS sequence"/>
</dbReference>
<keyword evidence="3" id="KW-1185">Reference proteome</keyword>
<sequence length="90" mass="9275">MAAADQDHDQDNFSSVSWTEHADDPDAGPIPRSGGRGGHSAVEASGAGKSIDAPDPHGLGSEQLDCTVGSPLKENDGSKDAFISYLITTH</sequence>
<dbReference type="EMBL" id="JASWJB010000087">
    <property type="protein sequence ID" value="KAK2599962.1"/>
    <property type="molecule type" value="Genomic_DNA"/>
</dbReference>
<dbReference type="AlphaFoldDB" id="A0AAJ0CPQ9"/>
<feature type="non-terminal residue" evidence="2">
    <location>
        <position position="90"/>
    </location>
</feature>